<dbReference type="GO" id="GO:0006412">
    <property type="term" value="P:translation"/>
    <property type="evidence" value="ECO:0007669"/>
    <property type="project" value="InterPro"/>
</dbReference>
<dbReference type="CDD" id="cd06090">
    <property type="entry name" value="KOW_RPL27"/>
    <property type="match status" value="1"/>
</dbReference>
<dbReference type="GO" id="GO:0005840">
    <property type="term" value="C:ribosome"/>
    <property type="evidence" value="ECO:0007669"/>
    <property type="project" value="UniProtKB-KW"/>
</dbReference>
<dbReference type="InterPro" id="IPR008991">
    <property type="entry name" value="Translation_prot_SH3-like_sf"/>
</dbReference>
<dbReference type="InterPro" id="IPR041991">
    <property type="entry name" value="Ribosomal_eL27_KOW"/>
</dbReference>
<dbReference type="Gene3D" id="2.30.30.770">
    <property type="match status" value="1"/>
</dbReference>
<dbReference type="FunFam" id="2.30.30.770:FF:000001">
    <property type="entry name" value="60S ribosomal protein L27"/>
    <property type="match status" value="1"/>
</dbReference>
<keyword evidence="2" id="KW-0689">Ribosomal protein</keyword>
<dbReference type="Pfam" id="PF00467">
    <property type="entry name" value="KOW"/>
    <property type="match status" value="1"/>
</dbReference>
<evidence type="ECO:0000256" key="3">
    <source>
        <dbReference type="ARBA" id="ARBA00023274"/>
    </source>
</evidence>
<dbReference type="InterPro" id="IPR005824">
    <property type="entry name" value="KOW"/>
</dbReference>
<name>A0A7S0Q4L0_9EUKA</name>
<dbReference type="SUPFAM" id="SSF50104">
    <property type="entry name" value="Translation proteins SH3-like domain"/>
    <property type="match status" value="1"/>
</dbReference>
<sequence length="142" mass="16078">MGIFKNGKVVIVLNGRFAGRKAVVVKASDDGNDSKKFGHALVAGIDRYPRKVVRAMGKAKLEKRCKIKPFVKVLNFNHMMPTRYSVDIDLKKVVDENSISQANITDTRKSVKKLFQEKYTTQSAKTDKKSTGVSYFFNKLRF</sequence>
<evidence type="ECO:0000259" key="4">
    <source>
        <dbReference type="SMART" id="SM00739"/>
    </source>
</evidence>
<organism evidence="5">
    <name type="scientific">Coccolithus braarudii</name>
    <dbReference type="NCBI Taxonomy" id="221442"/>
    <lineage>
        <taxon>Eukaryota</taxon>
        <taxon>Haptista</taxon>
        <taxon>Haptophyta</taxon>
        <taxon>Prymnesiophyceae</taxon>
        <taxon>Coccolithales</taxon>
        <taxon>Coccolithaceae</taxon>
        <taxon>Coccolithus</taxon>
    </lineage>
</organism>
<evidence type="ECO:0000256" key="1">
    <source>
        <dbReference type="ARBA" id="ARBA00009124"/>
    </source>
</evidence>
<dbReference type="Pfam" id="PF01777">
    <property type="entry name" value="Ribosomal_L27e"/>
    <property type="match status" value="1"/>
</dbReference>
<reference evidence="5" key="1">
    <citation type="submission" date="2021-01" db="EMBL/GenBank/DDBJ databases">
        <authorList>
            <person name="Corre E."/>
            <person name="Pelletier E."/>
            <person name="Niang G."/>
            <person name="Scheremetjew M."/>
            <person name="Finn R."/>
            <person name="Kale V."/>
            <person name="Holt S."/>
            <person name="Cochrane G."/>
            <person name="Meng A."/>
            <person name="Brown T."/>
            <person name="Cohen L."/>
        </authorList>
    </citation>
    <scope>NUCLEOTIDE SEQUENCE</scope>
    <source>
        <strain evidence="5">PLY182g</strain>
    </source>
</reference>
<protein>
    <recommendedName>
        <fullName evidence="4">KOW domain-containing protein</fullName>
    </recommendedName>
</protein>
<proteinExistence type="inferred from homology"/>
<dbReference type="InterPro" id="IPR001141">
    <property type="entry name" value="Ribosomal_eL27"/>
</dbReference>
<dbReference type="SMART" id="SM00739">
    <property type="entry name" value="KOW"/>
    <property type="match status" value="1"/>
</dbReference>
<accession>A0A7S0Q4L0</accession>
<dbReference type="GO" id="GO:1990904">
    <property type="term" value="C:ribonucleoprotein complex"/>
    <property type="evidence" value="ECO:0007669"/>
    <property type="project" value="UniProtKB-KW"/>
</dbReference>
<dbReference type="EMBL" id="HBEY01035051">
    <property type="protein sequence ID" value="CAD8613348.1"/>
    <property type="molecule type" value="Transcribed_RNA"/>
</dbReference>
<feature type="domain" description="KOW" evidence="4">
    <location>
        <begin position="3"/>
        <end position="30"/>
    </location>
</feature>
<gene>
    <name evidence="5" type="ORF">CPEL01642_LOCUS16728</name>
</gene>
<dbReference type="PANTHER" id="PTHR10497">
    <property type="entry name" value="60S RIBOSOMAL PROTEIN L27"/>
    <property type="match status" value="1"/>
</dbReference>
<dbReference type="GO" id="GO:0003735">
    <property type="term" value="F:structural constituent of ribosome"/>
    <property type="evidence" value="ECO:0007669"/>
    <property type="project" value="InterPro"/>
</dbReference>
<keyword evidence="3" id="KW-0687">Ribonucleoprotein</keyword>
<dbReference type="AlphaFoldDB" id="A0A7S0Q4L0"/>
<evidence type="ECO:0000313" key="5">
    <source>
        <dbReference type="EMBL" id="CAD8613348.1"/>
    </source>
</evidence>
<comment type="similarity">
    <text evidence="1">Belongs to the eukaryotic ribosomal protein eL27 family.</text>
</comment>
<dbReference type="InterPro" id="IPR038655">
    <property type="entry name" value="Ribosomal_eL27_sf"/>
</dbReference>
<evidence type="ECO:0000256" key="2">
    <source>
        <dbReference type="ARBA" id="ARBA00022980"/>
    </source>
</evidence>